<dbReference type="SUPFAM" id="SSF55073">
    <property type="entry name" value="Nucleotide cyclase"/>
    <property type="match status" value="1"/>
</dbReference>
<dbReference type="Pfam" id="PF00211">
    <property type="entry name" value="Guanylate_cyc"/>
    <property type="match status" value="1"/>
</dbReference>
<dbReference type="RefSeq" id="WP_059035732.1">
    <property type="nucleotide sequence ID" value="NZ_JAADZU010000010.1"/>
</dbReference>
<evidence type="ECO:0000259" key="2">
    <source>
        <dbReference type="PROSITE" id="PS50125"/>
    </source>
</evidence>
<dbReference type="PANTHER" id="PTHR43081">
    <property type="entry name" value="ADENYLATE CYCLASE, TERMINAL-DIFFERENTIATION SPECIFIC-RELATED"/>
    <property type="match status" value="1"/>
</dbReference>
<dbReference type="GO" id="GO:0004016">
    <property type="term" value="F:adenylate cyclase activity"/>
    <property type="evidence" value="ECO:0007669"/>
    <property type="project" value="UniProtKB-ARBA"/>
</dbReference>
<sequence length="316" mass="34733">MTSAGEPEYTRDELIAELGISTEYAEKMWNAFGFARQNTDEKVFTAAEVEALRFFAHSDETIPQAAQVPVARAIGQTMSRLADWQAEQLIEFDKNPEIPWTRDQMALALGLIQQMIWRRHLSAALERDIAHPHDESQELVVGFVDIVGYTSLSRRIGMAELEILLEIFEDQTHEIIAKSGGTVIKTLGDAVMFTFTEASGAAEAALAIHRLSEDDRIPSLRVGLARGHILTRLGDVFGEPVNIAARLCGSARPGTTLVDQAVADELADTPSVHLRPIPTLSVRGYRRLKARVLTANRYNRSDSAGSENTDAGPTVP</sequence>
<dbReference type="EMBL" id="JAADZU010000010">
    <property type="protein sequence ID" value="NDK88882.1"/>
    <property type="molecule type" value="Genomic_DNA"/>
</dbReference>
<evidence type="ECO:0000313" key="4">
    <source>
        <dbReference type="Proteomes" id="UP000466307"/>
    </source>
</evidence>
<evidence type="ECO:0000313" key="3">
    <source>
        <dbReference type="EMBL" id="NDK88882.1"/>
    </source>
</evidence>
<name>A0A7K3LKU7_9ACTN</name>
<dbReference type="InterPro" id="IPR050697">
    <property type="entry name" value="Adenylyl/Guanylyl_Cyclase_3/4"/>
</dbReference>
<proteinExistence type="inferred from homology"/>
<dbReference type="CDD" id="cd07302">
    <property type="entry name" value="CHD"/>
    <property type="match status" value="1"/>
</dbReference>
<dbReference type="Proteomes" id="UP000466307">
    <property type="component" value="Unassembled WGS sequence"/>
</dbReference>
<dbReference type="SMART" id="SM00044">
    <property type="entry name" value="CYCc"/>
    <property type="match status" value="1"/>
</dbReference>
<comment type="similarity">
    <text evidence="1">Belongs to the adenylyl cyclase class-3 family.</text>
</comment>
<accession>A0A7K3LKU7</accession>
<dbReference type="PANTHER" id="PTHR43081:SF1">
    <property type="entry name" value="ADENYLATE CYCLASE, TERMINAL-DIFFERENTIATION SPECIFIC"/>
    <property type="match status" value="1"/>
</dbReference>
<evidence type="ECO:0000256" key="1">
    <source>
        <dbReference type="ARBA" id="ARBA00005381"/>
    </source>
</evidence>
<dbReference type="PROSITE" id="PS50125">
    <property type="entry name" value="GUANYLATE_CYCLASE_2"/>
    <property type="match status" value="1"/>
</dbReference>
<feature type="domain" description="Guanylate cyclase" evidence="2">
    <location>
        <begin position="140"/>
        <end position="248"/>
    </location>
</feature>
<comment type="caution">
    <text evidence="3">The sequence shown here is derived from an EMBL/GenBank/DDBJ whole genome shotgun (WGS) entry which is preliminary data.</text>
</comment>
<dbReference type="Gene3D" id="3.30.70.1230">
    <property type="entry name" value="Nucleotide cyclase"/>
    <property type="match status" value="1"/>
</dbReference>
<dbReference type="AlphaFoldDB" id="A0A7K3LKU7"/>
<dbReference type="GO" id="GO:0035556">
    <property type="term" value="P:intracellular signal transduction"/>
    <property type="evidence" value="ECO:0007669"/>
    <property type="project" value="InterPro"/>
</dbReference>
<reference evidence="3 4" key="1">
    <citation type="submission" date="2020-01" db="EMBL/GenBank/DDBJ databases">
        <title>Investigation of new actinobacteria for the biodesulphurisation of diesel fuel.</title>
        <authorList>
            <person name="Athi Narayanan S.M."/>
        </authorList>
    </citation>
    <scope>NUCLEOTIDE SEQUENCE [LARGE SCALE GENOMIC DNA]</scope>
    <source>
        <strain evidence="3 4">213E</strain>
    </source>
</reference>
<keyword evidence="4" id="KW-1185">Reference proteome</keyword>
<protein>
    <submittedName>
        <fullName evidence="3">Adenylate/guanylate cyclase domain-containing protein</fullName>
    </submittedName>
</protein>
<gene>
    <name evidence="3" type="ORF">GYA93_04715</name>
</gene>
<dbReference type="InterPro" id="IPR029787">
    <property type="entry name" value="Nucleotide_cyclase"/>
</dbReference>
<dbReference type="GO" id="GO:0009190">
    <property type="term" value="P:cyclic nucleotide biosynthetic process"/>
    <property type="evidence" value="ECO:0007669"/>
    <property type="project" value="InterPro"/>
</dbReference>
<organism evidence="3 4">
    <name type="scientific">Gordonia desulfuricans</name>
    <dbReference type="NCBI Taxonomy" id="89051"/>
    <lineage>
        <taxon>Bacteria</taxon>
        <taxon>Bacillati</taxon>
        <taxon>Actinomycetota</taxon>
        <taxon>Actinomycetes</taxon>
        <taxon>Mycobacteriales</taxon>
        <taxon>Gordoniaceae</taxon>
        <taxon>Gordonia</taxon>
    </lineage>
</organism>
<dbReference type="InterPro" id="IPR001054">
    <property type="entry name" value="A/G_cyclase"/>
</dbReference>